<name>A0A345NM57_9MICO</name>
<evidence type="ECO:0000313" key="6">
    <source>
        <dbReference type="EMBL" id="AXH96115.1"/>
    </source>
</evidence>
<evidence type="ECO:0000313" key="7">
    <source>
        <dbReference type="Proteomes" id="UP000253790"/>
    </source>
</evidence>
<dbReference type="FunFam" id="3.40.50.720:FF:000009">
    <property type="entry name" value="Fatty oxidation complex, alpha subunit"/>
    <property type="match status" value="1"/>
</dbReference>
<accession>A0A345NM57</accession>
<dbReference type="InterPro" id="IPR036291">
    <property type="entry name" value="NAD(P)-bd_dom_sf"/>
</dbReference>
<feature type="domain" description="3-hydroxyacyl-CoA dehydrogenase NAD binding" evidence="5">
    <location>
        <begin position="6"/>
        <end position="184"/>
    </location>
</feature>
<dbReference type="Proteomes" id="UP000253790">
    <property type="component" value="Chromosome"/>
</dbReference>
<dbReference type="SUPFAM" id="SSF48179">
    <property type="entry name" value="6-phosphogluconate dehydrogenase C-terminal domain-like"/>
    <property type="match status" value="2"/>
</dbReference>
<feature type="domain" description="3-hydroxyacyl-CoA dehydrogenase C-terminal" evidence="4">
    <location>
        <begin position="476"/>
        <end position="542"/>
    </location>
</feature>
<comment type="pathway">
    <text evidence="1">Lipid metabolism; butanoate metabolism.</text>
</comment>
<proteinExistence type="inferred from homology"/>
<dbReference type="InterPro" id="IPR006108">
    <property type="entry name" value="3HC_DH_C"/>
</dbReference>
<dbReference type="GO" id="GO:0006635">
    <property type="term" value="P:fatty acid beta-oxidation"/>
    <property type="evidence" value="ECO:0007669"/>
    <property type="project" value="TreeGrafter"/>
</dbReference>
<dbReference type="Pfam" id="PF00725">
    <property type="entry name" value="3HCDH"/>
    <property type="match status" value="2"/>
</dbReference>
<dbReference type="InterPro" id="IPR013328">
    <property type="entry name" value="6PGD_dom2"/>
</dbReference>
<dbReference type="AlphaFoldDB" id="A0A345NM57"/>
<dbReference type="PANTHER" id="PTHR48075:SF9">
    <property type="entry name" value="3-HYDROXYBUTYRYL-COA DEHYDROGENASE"/>
    <property type="match status" value="1"/>
</dbReference>
<feature type="domain" description="3-hydroxyacyl-CoA dehydrogenase NAD binding" evidence="5">
    <location>
        <begin position="389"/>
        <end position="473"/>
    </location>
</feature>
<comment type="similarity">
    <text evidence="2">Belongs to the 3-hydroxyacyl-CoA dehydrogenase family.</text>
</comment>
<sequence>MREISTVGVIGLGTMGAGIVEVFARGGLQVVGVETTQEYAEHGRAILQGSTDRAVAKGRLDEAGQAEILGRITISTELGDLKDCDLVVEAVPEVLSLKHEVFGKLDDIVDAGAVLASNTSSLSITEIAAPTRHPERVLGLHFFNPAPVLKLVEVITTLRTDAAVRDAVVAVADKLGKKPVVVGDRAGFVANYLLFGYFTSALRMLEHGHVSREDLDTAMRVGAGLPMGPCTLMDLVGLDVCDHIGEVIYAHTRSQMHAPSPMLGRMVTSGLLGRKSGRGFYTYARPGSGQVVEDDLTPVATEPAEAGSVGVVGTGDLASELVDRLEEGGYAVVHVSDAEDSEELASLAGADVVIEAQDLDTDVDDLEELELDLEADEDLDDLLPGRDLDDLFAELGEITGPDTVLATVNSAAAVALGAVSGRPGRSLVLRVHAPTGNGQVVEIGRTSATEDDAVQSMRELVARLGAEPVVCRDRAGLVVDALLVPHLNDAVRMLDEGYASVADIDTALQHGLGYPTGPFAMIDQIGADEVLAVCEELASGSSGLPRDSVEASPLLVEHVILDRPFIS</sequence>
<protein>
    <submittedName>
        <fullName evidence="6">3-hydroxyacyl-CoA dehydrogenase family protein</fullName>
    </submittedName>
</protein>
<dbReference type="InterPro" id="IPR008927">
    <property type="entry name" value="6-PGluconate_DH-like_C_sf"/>
</dbReference>
<dbReference type="SUPFAM" id="SSF51735">
    <property type="entry name" value="NAD(P)-binding Rossmann-fold domains"/>
    <property type="match status" value="2"/>
</dbReference>
<gene>
    <name evidence="6" type="ORF">DV701_08215</name>
</gene>
<keyword evidence="3" id="KW-0560">Oxidoreductase</keyword>
<keyword evidence="7" id="KW-1185">Reference proteome</keyword>
<dbReference type="GO" id="GO:0070403">
    <property type="term" value="F:NAD+ binding"/>
    <property type="evidence" value="ECO:0007669"/>
    <property type="project" value="InterPro"/>
</dbReference>
<evidence type="ECO:0000256" key="2">
    <source>
        <dbReference type="ARBA" id="ARBA00009463"/>
    </source>
</evidence>
<dbReference type="EMBL" id="CP031229">
    <property type="protein sequence ID" value="AXH96115.1"/>
    <property type="molecule type" value="Genomic_DNA"/>
</dbReference>
<dbReference type="KEGG" id="orn:DV701_08215"/>
<dbReference type="Gene3D" id="1.10.1040.10">
    <property type="entry name" value="N-(1-d-carboxylethyl)-l-norvaline Dehydrogenase, domain 2"/>
    <property type="match status" value="2"/>
</dbReference>
<reference evidence="6 7" key="1">
    <citation type="submission" date="2018-07" db="EMBL/GenBank/DDBJ databases">
        <title>Complete genome sequencing of Ornithinimicrobium sp. AMA3305.</title>
        <authorList>
            <person name="Bae J.-W."/>
        </authorList>
    </citation>
    <scope>NUCLEOTIDE SEQUENCE [LARGE SCALE GENOMIC DNA]</scope>
    <source>
        <strain evidence="6 7">AMA3305</strain>
    </source>
</reference>
<dbReference type="OrthoDB" id="9771883at2"/>
<dbReference type="NCBIfam" id="NF005875">
    <property type="entry name" value="PRK07819.1"/>
    <property type="match status" value="1"/>
</dbReference>
<evidence type="ECO:0000259" key="5">
    <source>
        <dbReference type="Pfam" id="PF02737"/>
    </source>
</evidence>
<dbReference type="InterPro" id="IPR006176">
    <property type="entry name" value="3-OHacyl-CoA_DH_NAD-bd"/>
</dbReference>
<evidence type="ECO:0000256" key="3">
    <source>
        <dbReference type="ARBA" id="ARBA00023002"/>
    </source>
</evidence>
<dbReference type="GO" id="GO:0008691">
    <property type="term" value="F:3-hydroxybutyryl-CoA dehydrogenase activity"/>
    <property type="evidence" value="ECO:0007669"/>
    <property type="project" value="TreeGrafter"/>
</dbReference>
<dbReference type="Gene3D" id="3.40.50.720">
    <property type="entry name" value="NAD(P)-binding Rossmann-like Domain"/>
    <property type="match status" value="2"/>
</dbReference>
<feature type="domain" description="3-hydroxyacyl-CoA dehydrogenase C-terminal" evidence="4">
    <location>
        <begin position="187"/>
        <end position="283"/>
    </location>
</feature>
<evidence type="ECO:0000259" key="4">
    <source>
        <dbReference type="Pfam" id="PF00725"/>
    </source>
</evidence>
<dbReference type="Pfam" id="PF02737">
    <property type="entry name" value="3HCDH_N"/>
    <property type="match status" value="2"/>
</dbReference>
<dbReference type="PANTHER" id="PTHR48075">
    <property type="entry name" value="3-HYDROXYACYL-COA DEHYDROGENASE FAMILY PROTEIN"/>
    <property type="match status" value="1"/>
</dbReference>
<evidence type="ECO:0000256" key="1">
    <source>
        <dbReference type="ARBA" id="ARBA00005086"/>
    </source>
</evidence>
<dbReference type="RefSeq" id="WP_114927880.1">
    <property type="nucleotide sequence ID" value="NZ_CP031229.1"/>
</dbReference>
<organism evidence="6 7">
    <name type="scientific">Ornithinimicrobium avium</name>
    <dbReference type="NCBI Taxonomy" id="2283195"/>
    <lineage>
        <taxon>Bacteria</taxon>
        <taxon>Bacillati</taxon>
        <taxon>Actinomycetota</taxon>
        <taxon>Actinomycetes</taxon>
        <taxon>Micrococcales</taxon>
        <taxon>Ornithinimicrobiaceae</taxon>
        <taxon>Ornithinimicrobium</taxon>
    </lineage>
</organism>